<gene>
    <name evidence="1" type="ORF">D5S19_09965</name>
</gene>
<protein>
    <submittedName>
        <fullName evidence="1">DUF2267 domain-containing protein</fullName>
    </submittedName>
</protein>
<dbReference type="Pfam" id="PF10025">
    <property type="entry name" value="DUF2267"/>
    <property type="match status" value="1"/>
</dbReference>
<organism evidence="1 2">
    <name type="scientific">Amycolatopsis panacis</name>
    <dbReference type="NCBI Taxonomy" id="2340917"/>
    <lineage>
        <taxon>Bacteria</taxon>
        <taxon>Bacillati</taxon>
        <taxon>Actinomycetota</taxon>
        <taxon>Actinomycetes</taxon>
        <taxon>Pseudonocardiales</taxon>
        <taxon>Pseudonocardiaceae</taxon>
        <taxon>Amycolatopsis</taxon>
    </lineage>
</organism>
<keyword evidence="2" id="KW-1185">Reference proteome</keyword>
<evidence type="ECO:0000313" key="2">
    <source>
        <dbReference type="Proteomes" id="UP000285112"/>
    </source>
</evidence>
<dbReference type="Proteomes" id="UP000285112">
    <property type="component" value="Unassembled WGS sequence"/>
</dbReference>
<name>A0A419I6Z9_9PSEU</name>
<comment type="caution">
    <text evidence="1">The sequence shown here is derived from an EMBL/GenBank/DDBJ whole genome shotgun (WGS) entry which is preliminary data.</text>
</comment>
<evidence type="ECO:0000313" key="1">
    <source>
        <dbReference type="EMBL" id="RJQ87249.1"/>
    </source>
</evidence>
<dbReference type="EMBL" id="QZFV01000069">
    <property type="protein sequence ID" value="RJQ87249.1"/>
    <property type="molecule type" value="Genomic_DNA"/>
</dbReference>
<dbReference type="InterPro" id="IPR038282">
    <property type="entry name" value="DUF2267_sf"/>
</dbReference>
<accession>A0A419I6Z9</accession>
<proteinExistence type="predicted"/>
<dbReference type="InterPro" id="IPR018727">
    <property type="entry name" value="DUF2267"/>
</dbReference>
<dbReference type="RefSeq" id="WP_120023058.1">
    <property type="nucleotide sequence ID" value="NZ_QZFV01000069.1"/>
</dbReference>
<reference evidence="1 2" key="1">
    <citation type="submission" date="2018-09" db="EMBL/GenBank/DDBJ databases">
        <title>YIM PH 21725 draft genome.</title>
        <authorList>
            <person name="Miao C."/>
        </authorList>
    </citation>
    <scope>NUCLEOTIDE SEQUENCE [LARGE SCALE GENOMIC DNA]</scope>
    <source>
        <strain evidence="2">YIM PH21725</strain>
    </source>
</reference>
<dbReference type="Gene3D" id="1.10.490.110">
    <property type="entry name" value="Uncharacterized conserved protein DUF2267"/>
    <property type="match status" value="1"/>
</dbReference>
<sequence>MTGHPDPLARAHQTAQRWYAAIARHLDTQDLPYVHRVVRTWLHLVRDRLTVDSAAHFAAQLPELLRGIYFDGWNPGRAPTRYDAAAFVARFASEATISPSDVPPTASAISAAFARLCSPGQLEHVFTLLPESLRAQLDGAQVTPDRPPRPASAEHLRVNALEDQVATLTDALGTLARGLELLPDGEPSADRAAKAAQEAHRILLAQEDVPT</sequence>
<dbReference type="OrthoDB" id="20942at2"/>
<dbReference type="AlphaFoldDB" id="A0A419I6Z9"/>